<comment type="similarity">
    <text evidence="1">Belongs to the Niban family.</text>
</comment>
<evidence type="ECO:0000259" key="3">
    <source>
        <dbReference type="PROSITE" id="PS50003"/>
    </source>
</evidence>
<dbReference type="InterPro" id="IPR001849">
    <property type="entry name" value="PH_domain"/>
</dbReference>
<dbReference type="AlphaFoldDB" id="A0A8C4U823"/>
<feature type="domain" description="PH" evidence="3">
    <location>
        <begin position="240"/>
        <end position="364"/>
    </location>
</feature>
<dbReference type="PROSITE" id="PS50003">
    <property type="entry name" value="PH_DOMAIN"/>
    <property type="match status" value="1"/>
</dbReference>
<keyword evidence="5" id="KW-1185">Reference proteome</keyword>
<dbReference type="Gene3D" id="2.30.29.30">
    <property type="entry name" value="Pleckstrin-homology domain (PH domain)/Phosphotyrosine-binding domain (PTB)"/>
    <property type="match status" value="1"/>
</dbReference>
<dbReference type="Pfam" id="PF26089">
    <property type="entry name" value="PH_Niban2"/>
    <property type="match status" value="1"/>
</dbReference>
<feature type="region of interest" description="Disordered" evidence="2">
    <location>
        <begin position="43"/>
        <end position="134"/>
    </location>
</feature>
<dbReference type="PANTHER" id="PTHR14392">
    <property type="entry name" value="NIBAN FAMILY MEMBER"/>
    <property type="match status" value="1"/>
</dbReference>
<protein>
    <submittedName>
        <fullName evidence="4">Niban apoptosis regulator 2</fullName>
    </submittedName>
</protein>
<feature type="compositionally biased region" description="Polar residues" evidence="2">
    <location>
        <begin position="989"/>
        <end position="1001"/>
    </location>
</feature>
<feature type="compositionally biased region" description="Low complexity" evidence="2">
    <location>
        <begin position="91"/>
        <end position="103"/>
    </location>
</feature>
<dbReference type="InterPro" id="IPR059060">
    <property type="entry name" value="Niban_1/2/3_dom"/>
</dbReference>
<feature type="compositionally biased region" description="Basic and acidic residues" evidence="2">
    <location>
        <begin position="828"/>
        <end position="847"/>
    </location>
</feature>
<dbReference type="PANTHER" id="PTHR14392:SF2">
    <property type="entry name" value="PROTEIN NIBAN 2"/>
    <property type="match status" value="1"/>
</dbReference>
<feature type="compositionally biased region" description="Pro residues" evidence="2">
    <location>
        <begin position="159"/>
        <end position="169"/>
    </location>
</feature>
<dbReference type="OMA" id="HQGLRCH"/>
<organism evidence="4 5">
    <name type="scientific">Falco tinnunculus</name>
    <name type="common">Common kestrel</name>
    <dbReference type="NCBI Taxonomy" id="100819"/>
    <lineage>
        <taxon>Eukaryota</taxon>
        <taxon>Metazoa</taxon>
        <taxon>Chordata</taxon>
        <taxon>Craniata</taxon>
        <taxon>Vertebrata</taxon>
        <taxon>Euteleostomi</taxon>
        <taxon>Archelosauria</taxon>
        <taxon>Archosauria</taxon>
        <taxon>Dinosauria</taxon>
        <taxon>Saurischia</taxon>
        <taxon>Theropoda</taxon>
        <taxon>Coelurosauria</taxon>
        <taxon>Aves</taxon>
        <taxon>Neognathae</taxon>
        <taxon>Neoaves</taxon>
        <taxon>Telluraves</taxon>
        <taxon>Australaves</taxon>
        <taxon>Falconiformes</taxon>
        <taxon>Falconidae</taxon>
        <taxon>Falco</taxon>
    </lineage>
</organism>
<evidence type="ECO:0000256" key="2">
    <source>
        <dbReference type="SAM" id="MobiDB-lite"/>
    </source>
</evidence>
<reference evidence="4" key="2">
    <citation type="submission" date="2025-09" db="UniProtKB">
        <authorList>
            <consortium name="Ensembl"/>
        </authorList>
    </citation>
    <scope>IDENTIFICATION</scope>
</reference>
<feature type="compositionally biased region" description="Basic residues" evidence="2">
    <location>
        <begin position="79"/>
        <end position="90"/>
    </location>
</feature>
<feature type="region of interest" description="Disordered" evidence="2">
    <location>
        <begin position="151"/>
        <end position="174"/>
    </location>
</feature>
<accession>A0A8C4U823</accession>
<dbReference type="InterPro" id="IPR026088">
    <property type="entry name" value="Niban-like"/>
</dbReference>
<evidence type="ECO:0000256" key="1">
    <source>
        <dbReference type="ARBA" id="ARBA00010251"/>
    </source>
</evidence>
<evidence type="ECO:0000313" key="5">
    <source>
        <dbReference type="Proteomes" id="UP000694562"/>
    </source>
</evidence>
<dbReference type="OrthoDB" id="9010513at2759"/>
<feature type="compositionally biased region" description="Low complexity" evidence="2">
    <location>
        <begin position="64"/>
        <end position="78"/>
    </location>
</feature>
<sequence length="1037" mass="114684">MHTHSHSHACTPTHTLTDTHIHILTHTLTYTHVYTHSHLHTYSHPHSHAHTHTHTRRHSHSHTLTHAGTHTHTQARTLTRTHTHTRRHSHSLPPHTPAHTLPPRRGAPRALTRPGRCGGRGRGGRRSRGCHGAPRCLTAPGAAFLLLLSSSSSTSSSSSPPPAARPGPAPLAMGDVVSTHLDEGRRQHIAEKTGKVLGEFCRCYKEQYGVALFNSVRYEIEGNGGPQAQLLHRKVPLEDHVIYSGNLFQYIEENKKWRNRFCVVPHNYGLVLYENKLAYERDLPARVMINSAGYKILTSVDQYLELVNSSLPGVTPKSGHSPILKCPTDFPLILWHPYARHYYFCVMTGKEQEKWQAVFQDCVRHCNNGISEDSKVEAPAFTDAVRMYRQSKEQYGTWDMLCGNETQVLSNLVMEELLPELRTAIGPRLKGKAQERQRTWIQISDAVYRMVYEQTNAQYDAAMAKCEQERPQMESTIRTDMDQIITSKEHLASKIRAFVLPKAEVCVRNHVQPYISSILEALMTPTSQGFAEVREVFFKEVTDMNMNIVNEGGLEKLVEYMEKLSHLAFHPVKMQSCYEKMDQLKLEGLQQRFDVSSTSVFKQRAQIHMRQQMDDAVFTFETLLHQELGKLQGKDDLCKSIQRILERVLKKYDYDSSTVRKKFFREALLQITIPFLLKKLAPTCKGELAKFQELIFEDFASFILVENTYEEVVLQSVMKDIMQAVKEAAVQRKHNLYRDSMVMHNSDPNLHLLGESIPIDWGEEYSGQPEPEPAADKRRRAKQVVSVIQDDEGGLPYTVRAEALLQPGSPEPEEPDPGAQPSSPDGVQEIRKALAKESLGDSVKAEEEQLTNGTNTTQESSATEEVVVVAVGSVTGDVLPQDPASEGDGVHCATPASPVPGAEVPSGAGVQHAAPTSPVPGAEVPSGAVVQHDAPAPPMLASPMPGADVPLGASVQHTAPAPPKPRAADGPAEAKVPHATPASPVPTAETPSPSAGTTCHQPSDKETGEEVTPPVGKCRAPQPMGTTESGEGVQTEF</sequence>
<feature type="region of interest" description="Disordered" evidence="2">
    <location>
        <begin position="806"/>
        <end position="1037"/>
    </location>
</feature>
<dbReference type="SMART" id="SM00233">
    <property type="entry name" value="PH"/>
    <property type="match status" value="1"/>
</dbReference>
<dbReference type="Ensembl" id="ENSFTIT00000009089.1">
    <property type="protein sequence ID" value="ENSFTIP00000008706.1"/>
    <property type="gene ID" value="ENSFTIG00000005902.1"/>
</dbReference>
<evidence type="ECO:0000313" key="4">
    <source>
        <dbReference type="Ensembl" id="ENSFTIP00000008706.1"/>
    </source>
</evidence>
<proteinExistence type="inferred from homology"/>
<dbReference type="SUPFAM" id="SSF50729">
    <property type="entry name" value="PH domain-like"/>
    <property type="match status" value="1"/>
</dbReference>
<dbReference type="Proteomes" id="UP000694562">
    <property type="component" value="Unplaced"/>
</dbReference>
<reference evidence="4" key="1">
    <citation type="submission" date="2025-08" db="UniProtKB">
        <authorList>
            <consortium name="Ensembl"/>
        </authorList>
    </citation>
    <scope>IDENTIFICATION</scope>
</reference>
<dbReference type="Pfam" id="PF26086">
    <property type="entry name" value="Niban2"/>
    <property type="match status" value="1"/>
</dbReference>
<dbReference type="InterPro" id="IPR011993">
    <property type="entry name" value="PH-like_dom_sf"/>
</dbReference>
<name>A0A8C4U823_FALTI</name>
<feature type="compositionally biased region" description="Low complexity" evidence="2">
    <location>
        <begin position="859"/>
        <end position="876"/>
    </location>
</feature>
<feature type="compositionally biased region" description="Basic residues" evidence="2">
    <location>
        <begin position="43"/>
        <end position="63"/>
    </location>
</feature>
<dbReference type="CDD" id="cd23949">
    <property type="entry name" value="Niban-like"/>
    <property type="match status" value="1"/>
</dbReference>
<feature type="region of interest" description="Disordered" evidence="2">
    <location>
        <begin position="762"/>
        <end position="782"/>
    </location>
</feature>